<dbReference type="CDD" id="cd16496">
    <property type="entry name" value="RING-HC_BARD1"/>
    <property type="match status" value="1"/>
</dbReference>
<dbReference type="CDD" id="cd17720">
    <property type="entry name" value="BRCT_Bard1_rpt2"/>
    <property type="match status" value="1"/>
</dbReference>
<dbReference type="OrthoDB" id="2384350at2759"/>
<dbReference type="FunFam" id="3.40.50.10190:FF:000013">
    <property type="entry name" value="BRCA1 associated RING domain 1"/>
    <property type="match status" value="1"/>
</dbReference>
<dbReference type="InterPro" id="IPR002110">
    <property type="entry name" value="Ankyrin_rpt"/>
</dbReference>
<dbReference type="InterPro" id="IPR036770">
    <property type="entry name" value="Ankyrin_rpt-contain_sf"/>
</dbReference>
<keyword evidence="5" id="KW-0832">Ubl conjugation</keyword>
<dbReference type="GO" id="GO:0085020">
    <property type="term" value="P:protein K6-linked ubiquitination"/>
    <property type="evidence" value="ECO:0007669"/>
    <property type="project" value="TreeGrafter"/>
</dbReference>
<dbReference type="Gene3D" id="3.30.40.10">
    <property type="entry name" value="Zinc/RING finger domain, C3HC4 (zinc finger)"/>
    <property type="match status" value="1"/>
</dbReference>
<feature type="compositionally biased region" description="Low complexity" evidence="9">
    <location>
        <begin position="391"/>
        <end position="401"/>
    </location>
</feature>
<name>A0A8J6ALQ8_GALPY</name>
<dbReference type="EMBL" id="JAGFMF010011501">
    <property type="protein sequence ID" value="KAG8521022.1"/>
    <property type="molecule type" value="Genomic_DNA"/>
</dbReference>
<dbReference type="SUPFAM" id="SSF48403">
    <property type="entry name" value="Ankyrin repeat"/>
    <property type="match status" value="1"/>
</dbReference>
<evidence type="ECO:0000256" key="9">
    <source>
        <dbReference type="SAM" id="MobiDB-lite"/>
    </source>
</evidence>
<dbReference type="PROSITE" id="PS50297">
    <property type="entry name" value="ANK_REP_REGION"/>
    <property type="match status" value="2"/>
</dbReference>
<dbReference type="SMART" id="SM00292">
    <property type="entry name" value="BRCT"/>
    <property type="match status" value="1"/>
</dbReference>
<accession>A0A8J6ALQ8</accession>
<gene>
    <name evidence="11" type="ORF">J0S82_014142</name>
</gene>
<evidence type="ECO:0000313" key="12">
    <source>
        <dbReference type="Proteomes" id="UP000700334"/>
    </source>
</evidence>
<evidence type="ECO:0000256" key="8">
    <source>
        <dbReference type="PROSITE-ProRule" id="PRU00023"/>
    </source>
</evidence>
<keyword evidence="2" id="KW-1017">Isopeptide bond</keyword>
<evidence type="ECO:0000256" key="1">
    <source>
        <dbReference type="ARBA" id="ARBA00004123"/>
    </source>
</evidence>
<evidence type="ECO:0000259" key="10">
    <source>
        <dbReference type="PROSITE" id="PS50172"/>
    </source>
</evidence>
<evidence type="ECO:0000256" key="7">
    <source>
        <dbReference type="ARBA" id="ARBA00023242"/>
    </source>
</evidence>
<dbReference type="Pfam" id="PF14835">
    <property type="entry name" value="zf-RING_6"/>
    <property type="match status" value="2"/>
</dbReference>
<evidence type="ECO:0000256" key="3">
    <source>
        <dbReference type="ARBA" id="ARBA00022553"/>
    </source>
</evidence>
<feature type="region of interest" description="Disordered" evidence="9">
    <location>
        <begin position="245"/>
        <end position="269"/>
    </location>
</feature>
<evidence type="ECO:0000256" key="6">
    <source>
        <dbReference type="ARBA" id="ARBA00023043"/>
    </source>
</evidence>
<feature type="region of interest" description="Disordered" evidence="9">
    <location>
        <begin position="385"/>
        <end position="411"/>
    </location>
</feature>
<reference evidence="11" key="1">
    <citation type="journal article" date="2021" name="Evol. Appl.">
        <title>The genome of the Pyrenean desman and the effects of bottlenecks and inbreeding on the genomic landscape of an endangered species.</title>
        <authorList>
            <person name="Escoda L."/>
            <person name="Castresana J."/>
        </authorList>
    </citation>
    <scope>NUCLEOTIDE SEQUENCE</scope>
    <source>
        <strain evidence="11">IBE-C5619</strain>
    </source>
</reference>
<evidence type="ECO:0000313" key="11">
    <source>
        <dbReference type="EMBL" id="KAG8521022.1"/>
    </source>
</evidence>
<keyword evidence="12" id="KW-1185">Reference proteome</keyword>
<keyword evidence="4" id="KW-0677">Repeat</keyword>
<dbReference type="GO" id="GO:0004842">
    <property type="term" value="F:ubiquitin-protein transferase activity"/>
    <property type="evidence" value="ECO:0007669"/>
    <property type="project" value="TreeGrafter"/>
</dbReference>
<keyword evidence="3" id="KW-0597">Phosphoprotein</keyword>
<proteinExistence type="predicted"/>
<comment type="subcellular location">
    <subcellularLocation>
        <location evidence="1">Nucleus</location>
    </subcellularLocation>
</comment>
<feature type="repeat" description="ANK" evidence="8">
    <location>
        <begin position="557"/>
        <end position="589"/>
    </location>
</feature>
<keyword evidence="7" id="KW-0539">Nucleus</keyword>
<dbReference type="SUPFAM" id="SSF52113">
    <property type="entry name" value="BRCT domain"/>
    <property type="match status" value="1"/>
</dbReference>
<dbReference type="Pfam" id="PF12796">
    <property type="entry name" value="Ank_2"/>
    <property type="match status" value="1"/>
</dbReference>
<keyword evidence="6 8" id="KW-0040">ANK repeat</keyword>
<sequence length="803" mass="89258">MGRRPAASRALLGRPGPSLSRSLLRPGRAMPGSRRPRVRSGNQPRPAPAMEPAGHGAWAHSRAALDRLEKLLRCSRCTNILSEPVCLGGCEHIFCRSKLLNCFMQFKNYADPISGYSLLNMLMHTFILFLSNCVSDCIGTGCPVCYTPAWIQDVKINRQLDSMIQLCNKLRNLLHDNKLSDLKEDTSKKSIFTDAENKKNSIKMWFSPRSKKVRYIVNKVSVKTQPHMVNDENAKQASMYEFVSTTPPANASERPKKTSTRSGKKQKKKTKFQEWNLETEKECCELETKEFKEKLISLSRQASRSASPPKNSERDLLVSDSLIDSEAFGSLTKISLPLAEHIVSPEIESKNEIVPEEKLCENDLASKQSLSLDCNGKRGHCNSPISKRCRSSIASTGGSSSKQTVLTENIPFPDCSLPPSSRLKVGDKSKRKNSTILDEPINHLPGSPPSTLNSVSYRRMMSSPSTMKPSQNNLMAVKRNHRGETLLHIASIKGDVPSVEYLLKNGSDPNVKDHAGWTPLVVFYSHCAYHEACNHGHLKVVELLLQHKALVNTTGYQNDSPLHDAARNGHVDIVKLLLSYGASRNAINIFGLRPVDYTDSENMKSLLLLPEKNESSTSHCSVVNTGQRRNGPLVLIGSGLSSEQQKMLSELATILKAKKCSEFDSTASVARCYGITHVSGLPSPAGVRHVTIQLPKLFDGCYFYFGGTYKHHPKDNLIKLVSAAGGQILSRKPKPDSDVTQTINTVAYHARPDSDQRFCTQYIIYEDLSNHRPERVRQGKVWMAPSSWFIDCVMSFELLPLDS</sequence>
<dbReference type="InterPro" id="IPR036420">
    <property type="entry name" value="BRCT_dom_sf"/>
</dbReference>
<feature type="repeat" description="ANK" evidence="8">
    <location>
        <begin position="482"/>
        <end position="514"/>
    </location>
</feature>
<evidence type="ECO:0000256" key="5">
    <source>
        <dbReference type="ARBA" id="ARBA00022843"/>
    </source>
</evidence>
<feature type="domain" description="BRCT" evidence="10">
    <location>
        <begin position="693"/>
        <end position="803"/>
    </location>
</feature>
<dbReference type="PANTHER" id="PTHR24171:SF8">
    <property type="entry name" value="BRCA1-ASSOCIATED RING DOMAIN PROTEIN 1"/>
    <property type="match status" value="1"/>
</dbReference>
<feature type="compositionally biased region" description="Basic residues" evidence="9">
    <location>
        <begin position="257"/>
        <end position="269"/>
    </location>
</feature>
<dbReference type="AlphaFoldDB" id="A0A8J6ALQ8"/>
<dbReference type="SUPFAM" id="SSF57850">
    <property type="entry name" value="RING/U-box"/>
    <property type="match status" value="2"/>
</dbReference>
<evidence type="ECO:0000256" key="2">
    <source>
        <dbReference type="ARBA" id="ARBA00022499"/>
    </source>
</evidence>
<dbReference type="InterPro" id="IPR001357">
    <property type="entry name" value="BRCT_dom"/>
</dbReference>
<dbReference type="InterPro" id="IPR013083">
    <property type="entry name" value="Znf_RING/FYVE/PHD"/>
</dbReference>
<evidence type="ECO:0000256" key="4">
    <source>
        <dbReference type="ARBA" id="ARBA00022737"/>
    </source>
</evidence>
<dbReference type="Proteomes" id="UP000700334">
    <property type="component" value="Unassembled WGS sequence"/>
</dbReference>
<comment type="caution">
    <text evidence="11">The sequence shown here is derived from an EMBL/GenBank/DDBJ whole genome shotgun (WGS) entry which is preliminary data.</text>
</comment>
<dbReference type="FunFam" id="1.25.40.20:FF:000032">
    <property type="entry name" value="BCL-6 corepressor isoform X1"/>
    <property type="match status" value="1"/>
</dbReference>
<dbReference type="PROSITE" id="PS50088">
    <property type="entry name" value="ANK_REPEAT"/>
    <property type="match status" value="2"/>
</dbReference>
<dbReference type="Gene3D" id="3.40.50.10190">
    <property type="entry name" value="BRCT domain"/>
    <property type="match status" value="1"/>
</dbReference>
<dbReference type="SMART" id="SM00248">
    <property type="entry name" value="ANK"/>
    <property type="match status" value="3"/>
</dbReference>
<feature type="region of interest" description="Disordered" evidence="9">
    <location>
        <begin position="1"/>
        <end position="54"/>
    </location>
</feature>
<dbReference type="InterPro" id="IPR039503">
    <property type="entry name" value="BARD1_Znf-RING"/>
</dbReference>
<dbReference type="PROSITE" id="PS50172">
    <property type="entry name" value="BRCT"/>
    <property type="match status" value="1"/>
</dbReference>
<protein>
    <submittedName>
        <fullName evidence="11">BRCA1-associated RING domain protein 1</fullName>
    </submittedName>
</protein>
<organism evidence="11 12">
    <name type="scientific">Galemys pyrenaicus</name>
    <name type="common">Iberian desman</name>
    <name type="synonym">Pyrenean desman</name>
    <dbReference type="NCBI Taxonomy" id="202257"/>
    <lineage>
        <taxon>Eukaryota</taxon>
        <taxon>Metazoa</taxon>
        <taxon>Chordata</taxon>
        <taxon>Craniata</taxon>
        <taxon>Vertebrata</taxon>
        <taxon>Euteleostomi</taxon>
        <taxon>Mammalia</taxon>
        <taxon>Eutheria</taxon>
        <taxon>Laurasiatheria</taxon>
        <taxon>Eulipotyphla</taxon>
        <taxon>Talpidae</taxon>
        <taxon>Galemys</taxon>
    </lineage>
</organism>
<dbReference type="GO" id="GO:0031436">
    <property type="term" value="C:BRCA1-BARD1 complex"/>
    <property type="evidence" value="ECO:0007669"/>
    <property type="project" value="TreeGrafter"/>
</dbReference>
<dbReference type="GO" id="GO:0070531">
    <property type="term" value="C:BRCA1-A complex"/>
    <property type="evidence" value="ECO:0007669"/>
    <property type="project" value="TreeGrafter"/>
</dbReference>
<dbReference type="PANTHER" id="PTHR24171">
    <property type="entry name" value="ANKYRIN REPEAT DOMAIN-CONTAINING PROTEIN 39-RELATED"/>
    <property type="match status" value="1"/>
</dbReference>
<dbReference type="Gene3D" id="1.25.40.20">
    <property type="entry name" value="Ankyrin repeat-containing domain"/>
    <property type="match status" value="1"/>
</dbReference>